<evidence type="ECO:0000313" key="3">
    <source>
        <dbReference type="EMBL" id="HFW31837.1"/>
    </source>
</evidence>
<proteinExistence type="predicted"/>
<name>A0A7C3M9X1_ARCFL</name>
<dbReference type="PANTHER" id="PTHR45947">
    <property type="entry name" value="SULFOQUINOVOSYL TRANSFERASE SQD2"/>
    <property type="match status" value="1"/>
</dbReference>
<evidence type="ECO:0000259" key="1">
    <source>
        <dbReference type="Pfam" id="PF00534"/>
    </source>
</evidence>
<evidence type="ECO:0000313" key="4">
    <source>
        <dbReference type="EMBL" id="HGF87782.1"/>
    </source>
</evidence>
<feature type="domain" description="Glycosyl transferase family 1" evidence="1">
    <location>
        <begin position="180"/>
        <end position="338"/>
    </location>
</feature>
<dbReference type="EMBL" id="DSQD01000163">
    <property type="protein sequence ID" value="HGF87782.1"/>
    <property type="molecule type" value="Genomic_DNA"/>
</dbReference>
<protein>
    <submittedName>
        <fullName evidence="3">Glycosyltransferase family 1 protein</fullName>
    </submittedName>
</protein>
<organism evidence="3">
    <name type="scientific">Archaeoglobus fulgidus</name>
    <dbReference type="NCBI Taxonomy" id="2234"/>
    <lineage>
        <taxon>Archaea</taxon>
        <taxon>Methanobacteriati</taxon>
        <taxon>Methanobacteriota</taxon>
        <taxon>Archaeoglobi</taxon>
        <taxon>Archaeoglobales</taxon>
        <taxon>Archaeoglobaceae</taxon>
        <taxon>Archaeoglobus</taxon>
    </lineage>
</organism>
<accession>A0A7C3M9X1</accession>
<dbReference type="EMBL" id="DTLB01000012">
    <property type="protein sequence ID" value="HFW31837.1"/>
    <property type="molecule type" value="Genomic_DNA"/>
</dbReference>
<keyword evidence="3" id="KW-0808">Transferase</keyword>
<dbReference type="InterPro" id="IPR001296">
    <property type="entry name" value="Glyco_trans_1"/>
</dbReference>
<dbReference type="EMBL" id="DSCQ01000105">
    <property type="protein sequence ID" value="HET21990.1"/>
    <property type="molecule type" value="Genomic_DNA"/>
</dbReference>
<dbReference type="Gene3D" id="3.40.50.2000">
    <property type="entry name" value="Glycogen Phosphorylase B"/>
    <property type="match status" value="2"/>
</dbReference>
<reference evidence="3" key="1">
    <citation type="journal article" date="2020" name="mSystems">
        <title>Genome- and Community-Level Interaction Insights into Carbon Utilization and Element Cycling Functions of Hydrothermarchaeota in Hydrothermal Sediment.</title>
        <authorList>
            <person name="Zhou Z."/>
            <person name="Liu Y."/>
            <person name="Xu W."/>
            <person name="Pan J."/>
            <person name="Luo Z.H."/>
            <person name="Li M."/>
        </authorList>
    </citation>
    <scope>NUCLEOTIDE SEQUENCE [LARGE SCALE GENOMIC DNA]</scope>
    <source>
        <strain evidence="2">SpSt-12</strain>
        <strain evidence="4">SpSt-38</strain>
        <strain evidence="3">SpSt-87</strain>
    </source>
</reference>
<comment type="caution">
    <text evidence="3">The sequence shown here is derived from an EMBL/GenBank/DDBJ whole genome shotgun (WGS) entry which is preliminary data.</text>
</comment>
<gene>
    <name evidence="2" type="ORF">ENN70_08065</name>
    <name evidence="4" type="ORF">ENR21_05230</name>
    <name evidence="3" type="ORF">ENW66_02635</name>
</gene>
<dbReference type="CDD" id="cd03801">
    <property type="entry name" value="GT4_PimA-like"/>
    <property type="match status" value="1"/>
</dbReference>
<dbReference type="PANTHER" id="PTHR45947:SF3">
    <property type="entry name" value="SULFOQUINOVOSYL TRANSFERASE SQD2"/>
    <property type="match status" value="1"/>
</dbReference>
<dbReference type="InterPro" id="IPR050194">
    <property type="entry name" value="Glycosyltransferase_grp1"/>
</dbReference>
<dbReference type="Pfam" id="PF00534">
    <property type="entry name" value="Glycos_transf_1"/>
    <property type="match status" value="1"/>
</dbReference>
<sequence>MRIAFVYDAVYPWIKGGVERRVFEIGRRLAAEGYEVYWFGIGWWGNREIEHSGIKLVPCYKPVNLYSKGRRKISEAILFAISLKRKANLNEFDIVDCQVFPYFPSLVCSRHKNLVLTWHEFWGDYWMEYLGYLGYFGKIVEMIVAKIRCKHVAVSPTTAKNLLEIGVKAEVVPNGVDIERIKRIKAAEKGYDVVFAGRLIREKGVDLLLNALKLLPDSISCLIVGEGADKKRLVEISKKLGLNCYFQNFMNWEDMISIMKASKVFALPSVREGFSIISLEANACGMPVVTINHPNNAASKIACGIVCDANARNFAEALLEAMEKKKKLRKMCVNNARKYDWDRITKKIVEVYLR</sequence>
<dbReference type="SUPFAM" id="SSF53756">
    <property type="entry name" value="UDP-Glycosyltransferase/glycogen phosphorylase"/>
    <property type="match status" value="1"/>
</dbReference>
<evidence type="ECO:0000313" key="2">
    <source>
        <dbReference type="EMBL" id="HET21990.1"/>
    </source>
</evidence>
<dbReference type="AlphaFoldDB" id="A0A7C3M9X1"/>
<dbReference type="GO" id="GO:0016757">
    <property type="term" value="F:glycosyltransferase activity"/>
    <property type="evidence" value="ECO:0007669"/>
    <property type="project" value="InterPro"/>
</dbReference>